<feature type="transmembrane region" description="Helical" evidence="8">
    <location>
        <begin position="77"/>
        <end position="97"/>
    </location>
</feature>
<dbReference type="Gene3D" id="1.20.1720.10">
    <property type="entry name" value="Multidrug resistance protein D"/>
    <property type="match status" value="1"/>
</dbReference>
<keyword evidence="2" id="KW-0813">Transport</keyword>
<dbReference type="InterPro" id="IPR036259">
    <property type="entry name" value="MFS_trans_sf"/>
</dbReference>
<evidence type="ECO:0000256" key="2">
    <source>
        <dbReference type="ARBA" id="ARBA00022448"/>
    </source>
</evidence>
<evidence type="ECO:0000259" key="9">
    <source>
        <dbReference type="PROSITE" id="PS50850"/>
    </source>
</evidence>
<feature type="transmembrane region" description="Helical" evidence="8">
    <location>
        <begin position="297"/>
        <end position="319"/>
    </location>
</feature>
<dbReference type="Gene3D" id="1.20.1250.20">
    <property type="entry name" value="MFS general substrate transporter like domains"/>
    <property type="match status" value="1"/>
</dbReference>
<keyword evidence="4 8" id="KW-0812">Transmembrane</keyword>
<feature type="transmembrane region" description="Helical" evidence="8">
    <location>
        <begin position="169"/>
        <end position="190"/>
    </location>
</feature>
<evidence type="ECO:0000256" key="5">
    <source>
        <dbReference type="ARBA" id="ARBA00022989"/>
    </source>
</evidence>
<feature type="region of interest" description="Disordered" evidence="7">
    <location>
        <begin position="1"/>
        <end position="34"/>
    </location>
</feature>
<keyword evidence="11" id="KW-1185">Reference proteome</keyword>
<feature type="transmembrane region" description="Helical" evidence="8">
    <location>
        <begin position="325"/>
        <end position="348"/>
    </location>
</feature>
<sequence>MERLSSSTLPAREAPMSQISDRAAPTSKSDAGEPTIDRRTWIGLIVVVASQLMVILDGTIVTVALPRIRDDLGFSEVSQSWVMNAYVLAVGGLLLLGGRLGDLIGRRRALLYGIALFTAASLLGGLATSAWMLLIARVLQGIGAALAAPTALGLIVANFPPGPDRAKAISWFSLGAASGGALGLLLGGVLTEKLSWHWVMLVNVPIGVAILLAAPFTVDETPRQPGHLGLWDTLLSAAGVAAVVFGFIRASEVSWADPMTIASLAVGASTLAAFAVRQRHTSHPLLPPRLVNSARKAAPFVVMLLLPGAMMGMFTFMTLHLQDVMGYSVVASGFAFLPFMVLNIGLTVTGITARLVARLGAAPVLMAGLSLAIVGLLWLSFVGPESTFVGAILAPSMIMGAGIGLSVVPANVLIVDNSPAPDAGAASGLMQALLQVGGALGLATLMTVFGPLQRSDPSGTATGTTILVGSSFAVVALLVLVVAYRPRRAVDA</sequence>
<dbReference type="PROSITE" id="PS50850">
    <property type="entry name" value="MFS"/>
    <property type="match status" value="1"/>
</dbReference>
<name>A0A243Q776_9ACTN</name>
<dbReference type="AlphaFoldDB" id="A0A243Q776"/>
<keyword evidence="6 8" id="KW-0472">Membrane</keyword>
<proteinExistence type="predicted"/>
<dbReference type="EMBL" id="NGFO01000022">
    <property type="protein sequence ID" value="OUC77296.1"/>
    <property type="molecule type" value="Genomic_DNA"/>
</dbReference>
<evidence type="ECO:0000256" key="8">
    <source>
        <dbReference type="SAM" id="Phobius"/>
    </source>
</evidence>
<feature type="transmembrane region" description="Helical" evidence="8">
    <location>
        <begin position="109"/>
        <end position="132"/>
    </location>
</feature>
<dbReference type="OrthoDB" id="4080117at2"/>
<keyword evidence="3" id="KW-1003">Cell membrane</keyword>
<gene>
    <name evidence="10" type="ORF">CA982_17890</name>
</gene>
<feature type="transmembrane region" description="Helical" evidence="8">
    <location>
        <begin position="387"/>
        <end position="414"/>
    </location>
</feature>
<accession>A0A243Q776</accession>
<dbReference type="CDD" id="cd17321">
    <property type="entry name" value="MFS_MMR_MDR_like"/>
    <property type="match status" value="1"/>
</dbReference>
<comment type="caution">
    <text evidence="10">The sequence shown here is derived from an EMBL/GenBank/DDBJ whole genome shotgun (WGS) entry which is preliminary data.</text>
</comment>
<organism evidence="10 11">
    <name type="scientific">Gordonia lacunae</name>
    <dbReference type="NCBI Taxonomy" id="417102"/>
    <lineage>
        <taxon>Bacteria</taxon>
        <taxon>Bacillati</taxon>
        <taxon>Actinomycetota</taxon>
        <taxon>Actinomycetes</taxon>
        <taxon>Mycobacteriales</taxon>
        <taxon>Gordoniaceae</taxon>
        <taxon>Gordonia</taxon>
    </lineage>
</organism>
<dbReference type="PANTHER" id="PTHR42718">
    <property type="entry name" value="MAJOR FACILITATOR SUPERFAMILY MULTIDRUG TRANSPORTER MFSC"/>
    <property type="match status" value="1"/>
</dbReference>
<dbReference type="SUPFAM" id="SSF103473">
    <property type="entry name" value="MFS general substrate transporter"/>
    <property type="match status" value="1"/>
</dbReference>
<feature type="transmembrane region" description="Helical" evidence="8">
    <location>
        <begin position="196"/>
        <end position="216"/>
    </location>
</feature>
<evidence type="ECO:0000256" key="6">
    <source>
        <dbReference type="ARBA" id="ARBA00023136"/>
    </source>
</evidence>
<feature type="transmembrane region" description="Helical" evidence="8">
    <location>
        <begin position="461"/>
        <end position="484"/>
    </location>
</feature>
<evidence type="ECO:0000256" key="3">
    <source>
        <dbReference type="ARBA" id="ARBA00022475"/>
    </source>
</evidence>
<dbReference type="GO" id="GO:0022857">
    <property type="term" value="F:transmembrane transporter activity"/>
    <property type="evidence" value="ECO:0007669"/>
    <property type="project" value="InterPro"/>
</dbReference>
<protein>
    <submittedName>
        <fullName evidence="10">MFS transporter</fullName>
    </submittedName>
</protein>
<dbReference type="STRING" id="417102.CA982_17890"/>
<dbReference type="Pfam" id="PF07690">
    <property type="entry name" value="MFS_1"/>
    <property type="match status" value="1"/>
</dbReference>
<comment type="subcellular location">
    <subcellularLocation>
        <location evidence="1">Cell membrane</location>
        <topology evidence="1">Multi-pass membrane protein</topology>
    </subcellularLocation>
</comment>
<feature type="transmembrane region" description="Helical" evidence="8">
    <location>
        <begin position="41"/>
        <end position="65"/>
    </location>
</feature>
<reference evidence="10 11" key="1">
    <citation type="submission" date="2017-05" db="EMBL/GenBank/DDBJ databases">
        <title>Biotechnological potential of actinobacteria isolated from South African environments.</title>
        <authorList>
            <person name="Le Roes-Hill M."/>
            <person name="Prins A."/>
            <person name="Durrell K.A."/>
        </authorList>
    </citation>
    <scope>NUCLEOTIDE SEQUENCE [LARGE SCALE GENOMIC DNA]</scope>
    <source>
        <strain evidence="10">BS2</strain>
    </source>
</reference>
<feature type="transmembrane region" description="Helical" evidence="8">
    <location>
        <begin position="138"/>
        <end position="157"/>
    </location>
</feature>
<dbReference type="GO" id="GO:0005886">
    <property type="term" value="C:plasma membrane"/>
    <property type="evidence" value="ECO:0007669"/>
    <property type="project" value="UniProtKB-SubCell"/>
</dbReference>
<feature type="transmembrane region" description="Helical" evidence="8">
    <location>
        <begin position="260"/>
        <end position="276"/>
    </location>
</feature>
<feature type="transmembrane region" description="Helical" evidence="8">
    <location>
        <begin position="228"/>
        <end position="248"/>
    </location>
</feature>
<feature type="transmembrane region" description="Helical" evidence="8">
    <location>
        <begin position="360"/>
        <end position="381"/>
    </location>
</feature>
<dbReference type="PANTHER" id="PTHR42718:SF46">
    <property type="entry name" value="BLR6921 PROTEIN"/>
    <property type="match status" value="1"/>
</dbReference>
<evidence type="ECO:0000313" key="11">
    <source>
        <dbReference type="Proteomes" id="UP000194632"/>
    </source>
</evidence>
<evidence type="ECO:0000256" key="7">
    <source>
        <dbReference type="SAM" id="MobiDB-lite"/>
    </source>
</evidence>
<dbReference type="InterPro" id="IPR020846">
    <property type="entry name" value="MFS_dom"/>
</dbReference>
<dbReference type="InterPro" id="IPR011701">
    <property type="entry name" value="MFS"/>
</dbReference>
<evidence type="ECO:0000256" key="1">
    <source>
        <dbReference type="ARBA" id="ARBA00004651"/>
    </source>
</evidence>
<evidence type="ECO:0000256" key="4">
    <source>
        <dbReference type="ARBA" id="ARBA00022692"/>
    </source>
</evidence>
<feature type="transmembrane region" description="Helical" evidence="8">
    <location>
        <begin position="426"/>
        <end position="449"/>
    </location>
</feature>
<evidence type="ECO:0000313" key="10">
    <source>
        <dbReference type="EMBL" id="OUC77296.1"/>
    </source>
</evidence>
<feature type="domain" description="Major facilitator superfamily (MFS) profile" evidence="9">
    <location>
        <begin position="43"/>
        <end position="488"/>
    </location>
</feature>
<dbReference type="Proteomes" id="UP000194632">
    <property type="component" value="Unassembled WGS sequence"/>
</dbReference>
<keyword evidence="5 8" id="KW-1133">Transmembrane helix</keyword>